<reference evidence="2" key="1">
    <citation type="submission" date="2021-09" db="EMBL/GenBank/DDBJ databases">
        <authorList>
            <person name="Martin H S."/>
        </authorList>
    </citation>
    <scope>NUCLEOTIDE SEQUENCE</scope>
</reference>
<evidence type="ECO:0000313" key="3">
    <source>
        <dbReference type="Proteomes" id="UP000789524"/>
    </source>
</evidence>
<feature type="compositionally biased region" description="Basic and acidic residues" evidence="1">
    <location>
        <begin position="35"/>
        <end position="72"/>
    </location>
</feature>
<comment type="caution">
    <text evidence="2">The sequence shown here is derived from an EMBL/GenBank/DDBJ whole genome shotgun (WGS) entry which is preliminary data.</text>
</comment>
<organism evidence="2 3">
    <name type="scientific">Danaus chrysippus</name>
    <name type="common">African queen</name>
    <dbReference type="NCBI Taxonomy" id="151541"/>
    <lineage>
        <taxon>Eukaryota</taxon>
        <taxon>Metazoa</taxon>
        <taxon>Ecdysozoa</taxon>
        <taxon>Arthropoda</taxon>
        <taxon>Hexapoda</taxon>
        <taxon>Insecta</taxon>
        <taxon>Pterygota</taxon>
        <taxon>Neoptera</taxon>
        <taxon>Endopterygota</taxon>
        <taxon>Lepidoptera</taxon>
        <taxon>Glossata</taxon>
        <taxon>Ditrysia</taxon>
        <taxon>Papilionoidea</taxon>
        <taxon>Nymphalidae</taxon>
        <taxon>Danainae</taxon>
        <taxon>Danaini</taxon>
        <taxon>Danaina</taxon>
        <taxon>Danaus</taxon>
        <taxon>Anosia</taxon>
    </lineage>
</organism>
<sequence length="72" mass="8202">MCEEGEGCVRRERDVRGLAAPGGEQAHQRKYIRGAIRDENDTTTRPRHDTEWGEWRGGSPHEDGARLVEEEV</sequence>
<dbReference type="AlphaFoldDB" id="A0A8J2WBF0"/>
<gene>
    <name evidence="2" type="ORF">DCHRY22_LOCUS14863</name>
</gene>
<protein>
    <submittedName>
        <fullName evidence="2">(African queen) hypothetical protein</fullName>
    </submittedName>
</protein>
<proteinExistence type="predicted"/>
<name>A0A8J2WBF0_9NEOP</name>
<dbReference type="EMBL" id="CAKASE010000081">
    <property type="protein sequence ID" value="CAG9583486.1"/>
    <property type="molecule type" value="Genomic_DNA"/>
</dbReference>
<keyword evidence="3" id="KW-1185">Reference proteome</keyword>
<evidence type="ECO:0000313" key="2">
    <source>
        <dbReference type="EMBL" id="CAG9583486.1"/>
    </source>
</evidence>
<dbReference type="Proteomes" id="UP000789524">
    <property type="component" value="Unassembled WGS sequence"/>
</dbReference>
<accession>A0A8J2WBF0</accession>
<feature type="region of interest" description="Disordered" evidence="1">
    <location>
        <begin position="18"/>
        <end position="72"/>
    </location>
</feature>
<evidence type="ECO:0000256" key="1">
    <source>
        <dbReference type="SAM" id="MobiDB-lite"/>
    </source>
</evidence>